<dbReference type="InterPro" id="IPR006162">
    <property type="entry name" value="Ppantetheine_attach_site"/>
</dbReference>
<evidence type="ECO:0000259" key="3">
    <source>
        <dbReference type="PROSITE" id="PS50075"/>
    </source>
</evidence>
<dbReference type="SUPFAM" id="SSF47336">
    <property type="entry name" value="ACP-like"/>
    <property type="match status" value="1"/>
</dbReference>
<dbReference type="AlphaFoldDB" id="A0A841FEL3"/>
<evidence type="ECO:0000313" key="5">
    <source>
        <dbReference type="Proteomes" id="UP000548476"/>
    </source>
</evidence>
<evidence type="ECO:0000313" key="4">
    <source>
        <dbReference type="EMBL" id="MBB6033985.1"/>
    </source>
</evidence>
<dbReference type="GO" id="GO:0044550">
    <property type="term" value="P:secondary metabolite biosynthetic process"/>
    <property type="evidence" value="ECO:0007669"/>
    <property type="project" value="TreeGrafter"/>
</dbReference>
<dbReference type="GO" id="GO:0031177">
    <property type="term" value="F:phosphopantetheine binding"/>
    <property type="evidence" value="ECO:0007669"/>
    <property type="project" value="InterPro"/>
</dbReference>
<keyword evidence="5" id="KW-1185">Reference proteome</keyword>
<dbReference type="Gene3D" id="3.40.50.1820">
    <property type="entry name" value="alpha/beta hydrolase"/>
    <property type="match status" value="1"/>
</dbReference>
<dbReference type="PROSITE" id="PS50075">
    <property type="entry name" value="CARRIER"/>
    <property type="match status" value="1"/>
</dbReference>
<dbReference type="InterPro" id="IPR036736">
    <property type="entry name" value="ACP-like_sf"/>
</dbReference>
<name>A0A841FEL3_9ACTN</name>
<reference evidence="4 5" key="1">
    <citation type="submission" date="2020-08" db="EMBL/GenBank/DDBJ databases">
        <title>Genomic Encyclopedia of Type Strains, Phase IV (KMG-IV): sequencing the most valuable type-strain genomes for metagenomic binning, comparative biology and taxonomic classification.</title>
        <authorList>
            <person name="Goeker M."/>
        </authorList>
    </citation>
    <scope>NUCLEOTIDE SEQUENCE [LARGE SCALE GENOMIC DNA]</scope>
    <source>
        <strain evidence="4 5">YIM 65646</strain>
    </source>
</reference>
<dbReference type="PANTHER" id="PTHR45527:SF1">
    <property type="entry name" value="FATTY ACID SYNTHASE"/>
    <property type="match status" value="1"/>
</dbReference>
<comment type="caution">
    <text evidence="4">The sequence shown here is derived from an EMBL/GenBank/DDBJ whole genome shotgun (WGS) entry which is preliminary data.</text>
</comment>
<evidence type="ECO:0000256" key="1">
    <source>
        <dbReference type="ARBA" id="ARBA00022450"/>
    </source>
</evidence>
<dbReference type="GO" id="GO:0043041">
    <property type="term" value="P:amino acid activation for nonribosomal peptide biosynthetic process"/>
    <property type="evidence" value="ECO:0007669"/>
    <property type="project" value="TreeGrafter"/>
</dbReference>
<dbReference type="RefSeq" id="WP_203685787.1">
    <property type="nucleotide sequence ID" value="NZ_BONT01000013.1"/>
</dbReference>
<sequence>MNVDGVIAIFRRVLEIEEINADSDFFELGGDSLLATRVLSGVARGSGVELTFDDFLLSPTPGALAKRIGAGE</sequence>
<accession>A0A841FEL3</accession>
<keyword evidence="1" id="KW-0596">Phosphopantetheine</keyword>
<dbReference type="SMART" id="SM00823">
    <property type="entry name" value="PKS_PP"/>
    <property type="match status" value="1"/>
</dbReference>
<proteinExistence type="predicted"/>
<feature type="domain" description="Carrier" evidence="3">
    <location>
        <begin position="1"/>
        <end position="72"/>
    </location>
</feature>
<evidence type="ECO:0000256" key="2">
    <source>
        <dbReference type="ARBA" id="ARBA00022553"/>
    </source>
</evidence>
<gene>
    <name evidence="4" type="ORF">HNR73_001835</name>
</gene>
<organism evidence="4 5">
    <name type="scientific">Phytomonospora endophytica</name>
    <dbReference type="NCBI Taxonomy" id="714109"/>
    <lineage>
        <taxon>Bacteria</taxon>
        <taxon>Bacillati</taxon>
        <taxon>Actinomycetota</taxon>
        <taxon>Actinomycetes</taxon>
        <taxon>Micromonosporales</taxon>
        <taxon>Micromonosporaceae</taxon>
        <taxon>Phytomonospora</taxon>
    </lineage>
</organism>
<dbReference type="GO" id="GO:0005737">
    <property type="term" value="C:cytoplasm"/>
    <property type="evidence" value="ECO:0007669"/>
    <property type="project" value="TreeGrafter"/>
</dbReference>
<dbReference type="Pfam" id="PF00550">
    <property type="entry name" value="PP-binding"/>
    <property type="match status" value="1"/>
</dbReference>
<keyword evidence="2" id="KW-0597">Phosphoprotein</keyword>
<dbReference type="EMBL" id="JACHGT010000003">
    <property type="protein sequence ID" value="MBB6033985.1"/>
    <property type="molecule type" value="Genomic_DNA"/>
</dbReference>
<dbReference type="InterPro" id="IPR009081">
    <property type="entry name" value="PP-bd_ACP"/>
</dbReference>
<dbReference type="PANTHER" id="PTHR45527">
    <property type="entry name" value="NONRIBOSOMAL PEPTIDE SYNTHETASE"/>
    <property type="match status" value="1"/>
</dbReference>
<dbReference type="InterPro" id="IPR029058">
    <property type="entry name" value="AB_hydrolase_fold"/>
</dbReference>
<protein>
    <submittedName>
        <fullName evidence="4">Acyl carrier protein</fullName>
    </submittedName>
</protein>
<dbReference type="InterPro" id="IPR020806">
    <property type="entry name" value="PKS_PP-bd"/>
</dbReference>
<dbReference type="PROSITE" id="PS00012">
    <property type="entry name" value="PHOSPHOPANTETHEINE"/>
    <property type="match status" value="1"/>
</dbReference>
<dbReference type="Proteomes" id="UP000548476">
    <property type="component" value="Unassembled WGS sequence"/>
</dbReference>